<evidence type="ECO:0000313" key="2">
    <source>
        <dbReference type="Proteomes" id="UP000311605"/>
    </source>
</evidence>
<dbReference type="AlphaFoldDB" id="A0A5C4XPY6"/>
<dbReference type="Proteomes" id="UP000311605">
    <property type="component" value="Unassembled WGS sequence"/>
</dbReference>
<reference evidence="1 2" key="1">
    <citation type="submission" date="2019-06" db="EMBL/GenBank/DDBJ databases">
        <title>The draft genome of Rhizobium smilacinae PTYR-5.</title>
        <authorList>
            <person name="Liu L."/>
            <person name="Li L."/>
            <person name="Zhang X."/>
        </authorList>
    </citation>
    <scope>NUCLEOTIDE SEQUENCE [LARGE SCALE GENOMIC DNA]</scope>
    <source>
        <strain evidence="1 2">PTYR-5</strain>
    </source>
</reference>
<keyword evidence="2" id="KW-1185">Reference proteome</keyword>
<gene>
    <name evidence="1" type="ORF">FHP24_01370</name>
</gene>
<sequence length="60" mass="6511">MKFDQNDSHHDEAVMNLLALVRDLKGKAATTGAVDDQRRRANVQSVLASLLRASASTDSD</sequence>
<evidence type="ECO:0000313" key="1">
    <source>
        <dbReference type="EMBL" id="TNM64981.1"/>
    </source>
</evidence>
<dbReference type="OrthoDB" id="9909891at2"/>
<name>A0A5C4XPY6_9HYPH</name>
<protein>
    <submittedName>
        <fullName evidence="1">Uncharacterized protein</fullName>
    </submittedName>
</protein>
<accession>A0A5C4XPY6</accession>
<dbReference type="EMBL" id="VDMN01000001">
    <property type="protein sequence ID" value="TNM64981.1"/>
    <property type="molecule type" value="Genomic_DNA"/>
</dbReference>
<comment type="caution">
    <text evidence="1">The sequence shown here is derived from an EMBL/GenBank/DDBJ whole genome shotgun (WGS) entry which is preliminary data.</text>
</comment>
<organism evidence="1 2">
    <name type="scientific">Aliirhizobium smilacinae</name>
    <dbReference type="NCBI Taxonomy" id="1395944"/>
    <lineage>
        <taxon>Bacteria</taxon>
        <taxon>Pseudomonadati</taxon>
        <taxon>Pseudomonadota</taxon>
        <taxon>Alphaproteobacteria</taxon>
        <taxon>Hyphomicrobiales</taxon>
        <taxon>Rhizobiaceae</taxon>
        <taxon>Aliirhizobium</taxon>
    </lineage>
</organism>
<proteinExistence type="predicted"/>
<dbReference type="RefSeq" id="WP_139671837.1">
    <property type="nucleotide sequence ID" value="NZ_VDMN01000001.1"/>
</dbReference>